<keyword evidence="1" id="KW-1133">Transmembrane helix</keyword>
<accession>A0ABV4HTF8</accession>
<organism evidence="2 3">
    <name type="scientific">Luteimonas salinilitoris</name>
    <dbReference type="NCBI Taxonomy" id="3237697"/>
    <lineage>
        <taxon>Bacteria</taxon>
        <taxon>Pseudomonadati</taxon>
        <taxon>Pseudomonadota</taxon>
        <taxon>Gammaproteobacteria</taxon>
        <taxon>Lysobacterales</taxon>
        <taxon>Lysobacteraceae</taxon>
        <taxon>Luteimonas</taxon>
    </lineage>
</organism>
<dbReference type="EMBL" id="JBFWIC010000009">
    <property type="protein sequence ID" value="MEZ0474694.1"/>
    <property type="molecule type" value="Genomic_DNA"/>
</dbReference>
<keyword evidence="1" id="KW-0472">Membrane</keyword>
<proteinExistence type="predicted"/>
<keyword evidence="1" id="KW-0812">Transmembrane</keyword>
<feature type="transmembrane region" description="Helical" evidence="1">
    <location>
        <begin position="31"/>
        <end position="51"/>
    </location>
</feature>
<comment type="caution">
    <text evidence="2">The sequence shown here is derived from an EMBL/GenBank/DDBJ whole genome shotgun (WGS) entry which is preliminary data.</text>
</comment>
<sequence length="52" mass="5387">MFISVPMMHRNSHPLTIQAALPGVPVALAPIARLLVVVLLITLPTGAGIGFA</sequence>
<name>A0ABV4HTF8_9GAMM</name>
<evidence type="ECO:0000256" key="1">
    <source>
        <dbReference type="SAM" id="Phobius"/>
    </source>
</evidence>
<dbReference type="Proteomes" id="UP001566331">
    <property type="component" value="Unassembled WGS sequence"/>
</dbReference>
<dbReference type="RefSeq" id="WP_370561825.1">
    <property type="nucleotide sequence ID" value="NZ_JBFWIB010000001.1"/>
</dbReference>
<reference evidence="2 3" key="1">
    <citation type="submission" date="2024-07" db="EMBL/GenBank/DDBJ databases">
        <title>Luteimonas salilacus sp. nov., isolated from the shore soil of Salt Lake in Tibet of China.</title>
        <authorList>
            <person name="Zhang X."/>
            <person name="Li A."/>
        </authorList>
    </citation>
    <scope>NUCLEOTIDE SEQUENCE [LARGE SCALE GENOMIC DNA]</scope>
    <source>
        <strain evidence="2 3">B3-2-R+30</strain>
    </source>
</reference>
<keyword evidence="3" id="KW-1185">Reference proteome</keyword>
<evidence type="ECO:0000313" key="2">
    <source>
        <dbReference type="EMBL" id="MEZ0474694.1"/>
    </source>
</evidence>
<gene>
    <name evidence="2" type="ORF">AB6713_08685</name>
</gene>
<evidence type="ECO:0000313" key="3">
    <source>
        <dbReference type="Proteomes" id="UP001566331"/>
    </source>
</evidence>
<protein>
    <submittedName>
        <fullName evidence="2">Uncharacterized protein</fullName>
    </submittedName>
</protein>